<organism evidence="4 5">
    <name type="scientific">Zostera marina</name>
    <name type="common">Eelgrass</name>
    <dbReference type="NCBI Taxonomy" id="29655"/>
    <lineage>
        <taxon>Eukaryota</taxon>
        <taxon>Viridiplantae</taxon>
        <taxon>Streptophyta</taxon>
        <taxon>Embryophyta</taxon>
        <taxon>Tracheophyta</taxon>
        <taxon>Spermatophyta</taxon>
        <taxon>Magnoliopsida</taxon>
        <taxon>Liliopsida</taxon>
        <taxon>Zosteraceae</taxon>
        <taxon>Zostera</taxon>
    </lineage>
</organism>
<feature type="chain" id="PRO_5005528442" description="Non-specific lipid-transfer protein" evidence="2">
    <location>
        <begin position="30"/>
        <end position="121"/>
    </location>
</feature>
<dbReference type="SMART" id="SM00499">
    <property type="entry name" value="AAI"/>
    <property type="match status" value="1"/>
</dbReference>
<dbReference type="STRING" id="29655.A0A0K9Q0P4"/>
<keyword evidence="1" id="KW-0446">Lipid-binding</keyword>
<evidence type="ECO:0000259" key="3">
    <source>
        <dbReference type="SMART" id="SM00499"/>
    </source>
</evidence>
<comment type="function">
    <text evidence="1">Plant non-specific lipid-transfer proteins transfer phospholipids as well as galactolipids across membranes. May play a role in wax or cutin deposition in the cell walls of expanding epidermal cells and certain secretory tissues.</text>
</comment>
<name>A0A0K9Q0P4_ZOSMR</name>
<dbReference type="Gene3D" id="1.10.110.10">
    <property type="entry name" value="Plant lipid-transfer and hydrophobic proteins"/>
    <property type="match status" value="1"/>
</dbReference>
<evidence type="ECO:0000256" key="1">
    <source>
        <dbReference type="RuleBase" id="RU000628"/>
    </source>
</evidence>
<keyword evidence="5" id="KW-1185">Reference proteome</keyword>
<evidence type="ECO:0000256" key="2">
    <source>
        <dbReference type="SAM" id="SignalP"/>
    </source>
</evidence>
<dbReference type="SUPFAM" id="SSF47699">
    <property type="entry name" value="Bifunctional inhibitor/lipid-transfer protein/seed storage 2S albumin"/>
    <property type="match status" value="1"/>
</dbReference>
<protein>
    <recommendedName>
        <fullName evidence="1">Non-specific lipid-transfer protein</fullName>
    </recommendedName>
</protein>
<sequence length="121" mass="12924">MAYSSSVKSLIVLLLIALMMVITPYPTSALTCGQTLSKISSCLAYLDNKESSPSSSCCSGIHSLHNALTTTKSRREACTCLKSASKEIKTLNHSRITSLPKKCGVHLSFEISVGIKCNSVP</sequence>
<dbReference type="OrthoDB" id="770678at2759"/>
<dbReference type="InterPro" id="IPR016140">
    <property type="entry name" value="Bifunc_inhib/LTP/seed_store"/>
</dbReference>
<feature type="signal peptide" evidence="2">
    <location>
        <begin position="1"/>
        <end position="29"/>
    </location>
</feature>
<comment type="similarity">
    <text evidence="1">Belongs to the plant LTP family.</text>
</comment>
<dbReference type="InterPro" id="IPR036312">
    <property type="entry name" value="Bifun_inhib/LTP/seed_sf"/>
</dbReference>
<dbReference type="GO" id="GO:0006869">
    <property type="term" value="P:lipid transport"/>
    <property type="evidence" value="ECO:0007669"/>
    <property type="project" value="InterPro"/>
</dbReference>
<dbReference type="InterPro" id="IPR000528">
    <property type="entry name" value="Plant_nsLTP"/>
</dbReference>
<dbReference type="EMBL" id="LFYR01000235">
    <property type="protein sequence ID" value="KMZ74853.1"/>
    <property type="molecule type" value="Genomic_DNA"/>
</dbReference>
<dbReference type="AlphaFoldDB" id="A0A0K9Q0P4"/>
<dbReference type="GO" id="GO:0008289">
    <property type="term" value="F:lipid binding"/>
    <property type="evidence" value="ECO:0007669"/>
    <property type="project" value="UniProtKB-KW"/>
</dbReference>
<dbReference type="Proteomes" id="UP000036987">
    <property type="component" value="Unassembled WGS sequence"/>
</dbReference>
<keyword evidence="1" id="KW-0813">Transport</keyword>
<evidence type="ECO:0000313" key="4">
    <source>
        <dbReference type="EMBL" id="KMZ74853.1"/>
    </source>
</evidence>
<feature type="domain" description="Bifunctional inhibitor/plant lipid transfer protein/seed storage helical" evidence="3">
    <location>
        <begin position="32"/>
        <end position="117"/>
    </location>
</feature>
<dbReference type="OMA" id="AHIECAE"/>
<accession>A0A0K9Q0P4</accession>
<keyword evidence="2" id="KW-0732">Signal</keyword>
<dbReference type="Pfam" id="PF00234">
    <property type="entry name" value="Tryp_alpha_amyl"/>
    <property type="match status" value="1"/>
</dbReference>
<evidence type="ECO:0000313" key="5">
    <source>
        <dbReference type="Proteomes" id="UP000036987"/>
    </source>
</evidence>
<comment type="caution">
    <text evidence="4">The sequence shown here is derived from an EMBL/GenBank/DDBJ whole genome shotgun (WGS) entry which is preliminary data.</text>
</comment>
<dbReference type="CDD" id="cd01960">
    <property type="entry name" value="nsLTP1"/>
    <property type="match status" value="1"/>
</dbReference>
<reference evidence="5" key="1">
    <citation type="journal article" date="2016" name="Nature">
        <title>The genome of the seagrass Zostera marina reveals angiosperm adaptation to the sea.</title>
        <authorList>
            <person name="Olsen J.L."/>
            <person name="Rouze P."/>
            <person name="Verhelst B."/>
            <person name="Lin Y.-C."/>
            <person name="Bayer T."/>
            <person name="Collen J."/>
            <person name="Dattolo E."/>
            <person name="De Paoli E."/>
            <person name="Dittami S."/>
            <person name="Maumus F."/>
            <person name="Michel G."/>
            <person name="Kersting A."/>
            <person name="Lauritano C."/>
            <person name="Lohaus R."/>
            <person name="Toepel M."/>
            <person name="Tonon T."/>
            <person name="Vanneste K."/>
            <person name="Amirebrahimi M."/>
            <person name="Brakel J."/>
            <person name="Bostroem C."/>
            <person name="Chovatia M."/>
            <person name="Grimwood J."/>
            <person name="Jenkins J.W."/>
            <person name="Jueterbock A."/>
            <person name="Mraz A."/>
            <person name="Stam W.T."/>
            <person name="Tice H."/>
            <person name="Bornberg-Bauer E."/>
            <person name="Green P.J."/>
            <person name="Pearson G.A."/>
            <person name="Procaccini G."/>
            <person name="Duarte C.M."/>
            <person name="Schmutz J."/>
            <person name="Reusch T.B.H."/>
            <person name="Van de Peer Y."/>
        </authorList>
    </citation>
    <scope>NUCLEOTIDE SEQUENCE [LARGE SCALE GENOMIC DNA]</scope>
    <source>
        <strain evidence="5">cv. Finnish</strain>
    </source>
</reference>
<dbReference type="PANTHER" id="PTHR33076">
    <property type="entry name" value="NON-SPECIFIC LIPID-TRANSFER PROTEIN 2-RELATED"/>
    <property type="match status" value="1"/>
</dbReference>
<gene>
    <name evidence="4" type="ORF">ZOSMA_121G00270</name>
</gene>
<dbReference type="PRINTS" id="PR00382">
    <property type="entry name" value="LIPIDTRNSFER"/>
</dbReference>
<proteinExistence type="inferred from homology"/>